<organism evidence="2 3">
    <name type="scientific">Ditylenchus destructor</name>
    <dbReference type="NCBI Taxonomy" id="166010"/>
    <lineage>
        <taxon>Eukaryota</taxon>
        <taxon>Metazoa</taxon>
        <taxon>Ecdysozoa</taxon>
        <taxon>Nematoda</taxon>
        <taxon>Chromadorea</taxon>
        <taxon>Rhabditida</taxon>
        <taxon>Tylenchina</taxon>
        <taxon>Tylenchomorpha</taxon>
        <taxon>Sphaerularioidea</taxon>
        <taxon>Anguinidae</taxon>
        <taxon>Anguininae</taxon>
        <taxon>Ditylenchus</taxon>
    </lineage>
</organism>
<evidence type="ECO:0000256" key="1">
    <source>
        <dbReference type="SAM" id="Phobius"/>
    </source>
</evidence>
<feature type="transmembrane region" description="Helical" evidence="1">
    <location>
        <begin position="74"/>
        <end position="91"/>
    </location>
</feature>
<keyword evidence="1" id="KW-0812">Transmembrane</keyword>
<evidence type="ECO:0000313" key="2">
    <source>
        <dbReference type="EMBL" id="KAI1693773.1"/>
    </source>
</evidence>
<proteinExistence type="predicted"/>
<dbReference type="EMBL" id="JAKKPZ010000585">
    <property type="protein sequence ID" value="KAI1693773.1"/>
    <property type="molecule type" value="Genomic_DNA"/>
</dbReference>
<evidence type="ECO:0000313" key="3">
    <source>
        <dbReference type="Proteomes" id="UP001201812"/>
    </source>
</evidence>
<name>A0AAD4MGJ4_9BILA</name>
<sequence>MVQQYRHTIQSLLFVVLRHPSLPHHSGRLFSAIFLCMPQCLWTQLYHGQITLDDCDYGIGQDGRKGLAFVVLRQPIRVLLWMMIVGAIMALDRMAEKQESVATVAEWRRMAEKQESVATVAEHYGSNHQRY</sequence>
<dbReference type="Proteomes" id="UP001201812">
    <property type="component" value="Unassembled WGS sequence"/>
</dbReference>
<keyword evidence="1" id="KW-1133">Transmembrane helix</keyword>
<keyword evidence="1" id="KW-0472">Membrane</keyword>
<keyword evidence="3" id="KW-1185">Reference proteome</keyword>
<comment type="caution">
    <text evidence="2">The sequence shown here is derived from an EMBL/GenBank/DDBJ whole genome shotgun (WGS) entry which is preliminary data.</text>
</comment>
<accession>A0AAD4MGJ4</accession>
<protein>
    <submittedName>
        <fullName evidence="2">Uncharacterized protein</fullName>
    </submittedName>
</protein>
<reference evidence="2" key="1">
    <citation type="submission" date="2022-01" db="EMBL/GenBank/DDBJ databases">
        <title>Genome Sequence Resource for Two Populations of Ditylenchus destructor, the Migratory Endoparasitic Phytonematode.</title>
        <authorList>
            <person name="Zhang H."/>
            <person name="Lin R."/>
            <person name="Xie B."/>
        </authorList>
    </citation>
    <scope>NUCLEOTIDE SEQUENCE</scope>
    <source>
        <strain evidence="2">BazhouSP</strain>
    </source>
</reference>
<dbReference type="AlphaFoldDB" id="A0AAD4MGJ4"/>
<gene>
    <name evidence="2" type="ORF">DdX_20479</name>
</gene>